<dbReference type="GO" id="GO:0005886">
    <property type="term" value="C:plasma membrane"/>
    <property type="evidence" value="ECO:0007669"/>
    <property type="project" value="UniProtKB-SubCell"/>
</dbReference>
<evidence type="ECO:0000256" key="10">
    <source>
        <dbReference type="ARBA" id="ARBA00022777"/>
    </source>
</evidence>
<evidence type="ECO:0000256" key="6">
    <source>
        <dbReference type="ARBA" id="ARBA00022614"/>
    </source>
</evidence>
<evidence type="ECO:0000256" key="15">
    <source>
        <dbReference type="ARBA" id="ARBA00048679"/>
    </source>
</evidence>
<keyword evidence="10 18" id="KW-0418">Kinase</keyword>
<evidence type="ECO:0000256" key="13">
    <source>
        <dbReference type="ARBA" id="ARBA00023180"/>
    </source>
</evidence>
<keyword evidence="13" id="KW-0325">Glycoprotein</keyword>
<dbReference type="EMBL" id="AB261161">
    <property type="protein sequence ID" value="BAF63330.1"/>
    <property type="molecule type" value="Genomic_DNA"/>
</dbReference>
<proteinExistence type="inferred from homology"/>
<evidence type="ECO:0000256" key="4">
    <source>
        <dbReference type="ARBA" id="ARBA00022475"/>
    </source>
</evidence>
<dbReference type="InterPro" id="IPR013210">
    <property type="entry name" value="LRR_N_plant-typ"/>
</dbReference>
<keyword evidence="8 16" id="KW-0812">Transmembrane</keyword>
<evidence type="ECO:0000256" key="14">
    <source>
        <dbReference type="ARBA" id="ARBA00047899"/>
    </source>
</evidence>
<evidence type="ECO:0000256" key="16">
    <source>
        <dbReference type="SAM" id="Phobius"/>
    </source>
</evidence>
<evidence type="ECO:0000313" key="18">
    <source>
        <dbReference type="EMBL" id="BAF63330.1"/>
    </source>
</evidence>
<evidence type="ECO:0000256" key="12">
    <source>
        <dbReference type="ARBA" id="ARBA00023136"/>
    </source>
</evidence>
<dbReference type="InterPro" id="IPR003591">
    <property type="entry name" value="Leu-rich_rpt_typical-subtyp"/>
</dbReference>
<comment type="catalytic activity">
    <reaction evidence="15">
        <text>L-seryl-[protein] + ATP = O-phospho-L-seryl-[protein] + ADP + H(+)</text>
        <dbReference type="Rhea" id="RHEA:17989"/>
        <dbReference type="Rhea" id="RHEA-COMP:9863"/>
        <dbReference type="Rhea" id="RHEA-COMP:11604"/>
        <dbReference type="ChEBI" id="CHEBI:15378"/>
        <dbReference type="ChEBI" id="CHEBI:29999"/>
        <dbReference type="ChEBI" id="CHEBI:30616"/>
        <dbReference type="ChEBI" id="CHEBI:83421"/>
        <dbReference type="ChEBI" id="CHEBI:456216"/>
        <dbReference type="EC" id="2.7.11.1"/>
    </reaction>
</comment>
<evidence type="ECO:0000256" key="2">
    <source>
        <dbReference type="ARBA" id="ARBA00009592"/>
    </source>
</evidence>
<dbReference type="AlphaFoldDB" id="A5LGG3"/>
<comment type="subcellular location">
    <subcellularLocation>
        <location evidence="1">Cell membrane</location>
        <topology evidence="1">Single-pass type I membrane protein</topology>
    </subcellularLocation>
</comment>
<evidence type="ECO:0000256" key="1">
    <source>
        <dbReference type="ARBA" id="ARBA00004251"/>
    </source>
</evidence>
<feature type="domain" description="Leucine-rich repeat-containing N-terminal plant-type" evidence="17">
    <location>
        <begin position="142"/>
        <end position="182"/>
    </location>
</feature>
<comment type="similarity">
    <text evidence="2">Belongs to the RLP family.</text>
</comment>
<protein>
    <recommendedName>
        <fullName evidence="3">non-specific serine/threonine protein kinase</fullName>
        <ecNumber evidence="3">2.7.11.1</ecNumber>
    </recommendedName>
</protein>
<evidence type="ECO:0000256" key="9">
    <source>
        <dbReference type="ARBA" id="ARBA00022737"/>
    </source>
</evidence>
<evidence type="ECO:0000256" key="11">
    <source>
        <dbReference type="ARBA" id="ARBA00022989"/>
    </source>
</evidence>
<name>A5LGG3_ORYSJ</name>
<dbReference type="InterPro" id="IPR032675">
    <property type="entry name" value="LRR_dom_sf"/>
</dbReference>
<reference evidence="18" key="1">
    <citation type="submission" date="2006-05" db="EMBL/GenBank/DDBJ databases">
        <title>Oryza sativa phytosulfokine receptor kinase gene.</title>
        <authorList>
            <person name="Xu X."/>
            <person name="Kawasaki S."/>
        </authorList>
    </citation>
    <scope>NUCLEOTIDE SEQUENCE</scope>
</reference>
<dbReference type="PROSITE" id="PS51450">
    <property type="entry name" value="LRR"/>
    <property type="match status" value="1"/>
</dbReference>
<dbReference type="InterPro" id="IPR001611">
    <property type="entry name" value="Leu-rich_rpt"/>
</dbReference>
<organism evidence="18">
    <name type="scientific">Oryza sativa subsp. japonica</name>
    <name type="common">Rice</name>
    <dbReference type="NCBI Taxonomy" id="39947"/>
    <lineage>
        <taxon>Eukaryota</taxon>
        <taxon>Viridiplantae</taxon>
        <taxon>Streptophyta</taxon>
        <taxon>Embryophyta</taxon>
        <taxon>Tracheophyta</taxon>
        <taxon>Spermatophyta</taxon>
        <taxon>Magnoliopsida</taxon>
        <taxon>Liliopsida</taxon>
        <taxon>Poales</taxon>
        <taxon>Poaceae</taxon>
        <taxon>BOP clade</taxon>
        <taxon>Oryzoideae</taxon>
        <taxon>Oryzeae</taxon>
        <taxon>Oryzinae</taxon>
        <taxon>Oryza</taxon>
        <taxon>Oryza sativa</taxon>
    </lineage>
</organism>
<keyword evidence="4" id="KW-1003">Cell membrane</keyword>
<keyword evidence="6" id="KW-0433">Leucine-rich repeat</keyword>
<dbReference type="SMART" id="SM00369">
    <property type="entry name" value="LRR_TYP"/>
    <property type="match status" value="8"/>
</dbReference>
<dbReference type="Pfam" id="PF13855">
    <property type="entry name" value="LRR_8"/>
    <property type="match status" value="2"/>
</dbReference>
<comment type="catalytic activity">
    <reaction evidence="14">
        <text>L-threonyl-[protein] + ATP = O-phospho-L-threonyl-[protein] + ADP + H(+)</text>
        <dbReference type="Rhea" id="RHEA:46608"/>
        <dbReference type="Rhea" id="RHEA-COMP:11060"/>
        <dbReference type="Rhea" id="RHEA-COMP:11605"/>
        <dbReference type="ChEBI" id="CHEBI:15378"/>
        <dbReference type="ChEBI" id="CHEBI:30013"/>
        <dbReference type="ChEBI" id="CHEBI:30616"/>
        <dbReference type="ChEBI" id="CHEBI:61977"/>
        <dbReference type="ChEBI" id="CHEBI:456216"/>
        <dbReference type="EC" id="2.7.11.1"/>
    </reaction>
</comment>
<keyword evidence="18" id="KW-0675">Receptor</keyword>
<evidence type="ECO:0000256" key="7">
    <source>
        <dbReference type="ARBA" id="ARBA00022679"/>
    </source>
</evidence>
<dbReference type="InterPro" id="IPR051502">
    <property type="entry name" value="RLP_Defense_Trigger"/>
</dbReference>
<dbReference type="FunFam" id="3.80.10.10:FF:000095">
    <property type="entry name" value="LRR receptor-like serine/threonine-protein kinase GSO1"/>
    <property type="match status" value="1"/>
</dbReference>
<dbReference type="FunFam" id="3.80.10.10:FF:000213">
    <property type="entry name" value="Tyrosine-sulfated glycopeptide receptor 1"/>
    <property type="match status" value="1"/>
</dbReference>
<dbReference type="PRINTS" id="PR00019">
    <property type="entry name" value="LEURICHRPT"/>
</dbReference>
<sequence>MGKHTYDEEAPKRPGETEDWAKNFFWRFCRTVPGSVADAIELDVPGFNYEVPVIVKLLAECTKTKLLPGAVTDATCELRLDCMRSGFASAQVASSVSNLKSVHAENEGKGLGNLWKERSLREFLILEKDSNISTSHGCFVEERTALMDIGSSLTRSNGTVPPSWGRGDGDDDCCLWERVKCSNITGRVSHLYFSNLYDSLEVLNAHGDSFWRFNTTVFSSFPELQFLDLSSIYPSSLNIDGLVGLKLPKLQHLNLSYNWLQESILADLGELVSLEVLDASSNAMSGVVPTAVLKNLTNLKELNLSANGFSGSLPGSLLELPHLDPSGSSLAGRTPINSSLEPVSLQVLNLNNNRMSGALPTERAFGYLRNLRELHLSSNNFTGNISTFLLSLPHIERLDLSGNTFEGPIPITPSSNLSLSLKGLRFSQNNLSGKLSFFWLRNLTKLEEINLSGNINLAVDVNIPGWAPPFQLKQLALSGCGLDKGIIAEPHFLRTQHHLQELDLSNNNLSGRMPNWLFTKEATLVNLNLGNNSLTGSLSPIWHPQTALQSIVISTNRITGKLPANFSAIFPSLSTLDLSDNNFHGEIPMSLCSIKHMKDLSLSNNNFSGKMPTCVFTDFLELWTLSASNNQLGGLVFGGMKKLSIGFAMHLQNNKFEGTLPRNLSGALVIMDLHDNSLSGELDTSFWNLSKLQVLDLSGNHITGSIPQKICSLASIEILDLSNNNLSGSIPRCASASLSSLNLYGNSLSGNISDDLFNTSNLMYLDMRHNKLTGNLNWLRHLDKIKTLSLGWNDFEGQITPNLCKLKCPRIIDFSHNKLSGSLPPCVGNISCESDTAAQNYSPLLLIYVIIEAYIIVHDPIDFTFATKGGQYTYGYNFFDLMSGIDLSGNMLSGEIPWELGNLSHIKSLNLSNNFFTGQIPASFANMSEIESLDLSHNELSGLIPWQLTKLSSLAVFSVAYNNLSGCIPNSGQFGTYGMDSYQGNSNLRSMSKGNICSPDSGAGDLPSEGRDSMADDPVLYAVSAASFVLAFWGTVAFLFFHPLGRRAILATRNLVFWCGH</sequence>
<dbReference type="Gene3D" id="3.80.10.10">
    <property type="entry name" value="Ribonuclease Inhibitor"/>
    <property type="match status" value="4"/>
</dbReference>
<dbReference type="EC" id="2.7.11.1" evidence="3"/>
<accession>A5LGG3</accession>
<keyword evidence="7" id="KW-0808">Transferase</keyword>
<dbReference type="SUPFAM" id="SSF52058">
    <property type="entry name" value="L domain-like"/>
    <property type="match status" value="2"/>
</dbReference>
<evidence type="ECO:0000256" key="8">
    <source>
        <dbReference type="ARBA" id="ARBA00022692"/>
    </source>
</evidence>
<keyword evidence="9" id="KW-0677">Repeat</keyword>
<dbReference type="PANTHER" id="PTHR48062">
    <property type="entry name" value="RECEPTOR-LIKE PROTEIN 14"/>
    <property type="match status" value="1"/>
</dbReference>
<dbReference type="Pfam" id="PF08263">
    <property type="entry name" value="LRRNT_2"/>
    <property type="match status" value="1"/>
</dbReference>
<keyword evidence="12 16" id="KW-0472">Membrane</keyword>
<keyword evidence="11 16" id="KW-1133">Transmembrane helix</keyword>
<dbReference type="Pfam" id="PF00560">
    <property type="entry name" value="LRR_1"/>
    <property type="match status" value="7"/>
</dbReference>
<keyword evidence="5" id="KW-0723">Serine/threonine-protein kinase</keyword>
<evidence type="ECO:0000256" key="3">
    <source>
        <dbReference type="ARBA" id="ARBA00012513"/>
    </source>
</evidence>
<dbReference type="GO" id="GO:0004674">
    <property type="term" value="F:protein serine/threonine kinase activity"/>
    <property type="evidence" value="ECO:0007669"/>
    <property type="project" value="UniProtKB-KW"/>
</dbReference>
<feature type="transmembrane region" description="Helical" evidence="16">
    <location>
        <begin position="1019"/>
        <end position="1041"/>
    </location>
</feature>
<evidence type="ECO:0000259" key="17">
    <source>
        <dbReference type="Pfam" id="PF08263"/>
    </source>
</evidence>
<evidence type="ECO:0000256" key="5">
    <source>
        <dbReference type="ARBA" id="ARBA00022527"/>
    </source>
</evidence>
<dbReference type="PANTHER" id="PTHR48062:SF56">
    <property type="entry name" value="OS04G0647900 PROTEIN"/>
    <property type="match status" value="1"/>
</dbReference>
<dbReference type="SMART" id="SM00365">
    <property type="entry name" value="LRR_SD22"/>
    <property type="match status" value="4"/>
</dbReference>